<reference evidence="3 4" key="1">
    <citation type="submission" date="2019-02" db="EMBL/GenBank/DDBJ databases">
        <title>Deep-cultivation of Planctomycetes and their phenomic and genomic characterization uncovers novel biology.</title>
        <authorList>
            <person name="Wiegand S."/>
            <person name="Jogler M."/>
            <person name="Boedeker C."/>
            <person name="Pinto D."/>
            <person name="Vollmers J."/>
            <person name="Rivas-Marin E."/>
            <person name="Kohn T."/>
            <person name="Peeters S.H."/>
            <person name="Heuer A."/>
            <person name="Rast P."/>
            <person name="Oberbeckmann S."/>
            <person name="Bunk B."/>
            <person name="Jeske O."/>
            <person name="Meyerdierks A."/>
            <person name="Storesund J.E."/>
            <person name="Kallscheuer N."/>
            <person name="Luecker S."/>
            <person name="Lage O.M."/>
            <person name="Pohl T."/>
            <person name="Merkel B.J."/>
            <person name="Hornburger P."/>
            <person name="Mueller R.-W."/>
            <person name="Bruemmer F."/>
            <person name="Labrenz M."/>
            <person name="Spormann A.M."/>
            <person name="Op den Camp H."/>
            <person name="Overmann J."/>
            <person name="Amann R."/>
            <person name="Jetten M.S.M."/>
            <person name="Mascher T."/>
            <person name="Medema M.H."/>
            <person name="Devos D.P."/>
            <person name="Kaster A.-K."/>
            <person name="Ovreas L."/>
            <person name="Rohde M."/>
            <person name="Galperin M.Y."/>
            <person name="Jogler C."/>
        </authorList>
    </citation>
    <scope>NUCLEOTIDE SEQUENCE [LARGE SCALE GENOMIC DNA]</scope>
    <source>
        <strain evidence="3 4">V22</strain>
    </source>
</reference>
<feature type="chain" id="PRO_5022041453" evidence="2">
    <location>
        <begin position="20"/>
        <end position="149"/>
    </location>
</feature>
<evidence type="ECO:0000256" key="2">
    <source>
        <dbReference type="SAM" id="SignalP"/>
    </source>
</evidence>
<dbReference type="Proteomes" id="UP000319976">
    <property type="component" value="Chromosome"/>
</dbReference>
<keyword evidence="4" id="KW-1185">Reference proteome</keyword>
<accession>A0A517T5L6</accession>
<gene>
    <name evidence="3" type="ORF">V22_08990</name>
</gene>
<proteinExistence type="predicted"/>
<sequence length="149" mass="16621" precursor="true">MTRRTFFGLALLLSTRVQAGNLDPLGLVPVEAPLPPSAEAQQTARDFPDRWIQSSPRVWTYPGTLISHLTGSQHRFSADQLAGLTVTEMRWLHDNHHEYGMPPVGHDHPRFRPISDAEAASMPRVPPPRYATSRASSSRSRGFGRSRGR</sequence>
<dbReference type="AlphaFoldDB" id="A0A517T5L6"/>
<evidence type="ECO:0000313" key="3">
    <source>
        <dbReference type="EMBL" id="QDT63675.1"/>
    </source>
</evidence>
<evidence type="ECO:0000256" key="1">
    <source>
        <dbReference type="SAM" id="MobiDB-lite"/>
    </source>
</evidence>
<name>A0A517T5L6_9PLAN</name>
<evidence type="ECO:0000313" key="4">
    <source>
        <dbReference type="Proteomes" id="UP000319976"/>
    </source>
</evidence>
<protein>
    <submittedName>
        <fullName evidence="3">Uncharacterized protein</fullName>
    </submittedName>
</protein>
<keyword evidence="2" id="KW-0732">Signal</keyword>
<dbReference type="KEGG" id="chya:V22_08990"/>
<feature type="signal peptide" evidence="2">
    <location>
        <begin position="1"/>
        <end position="19"/>
    </location>
</feature>
<feature type="region of interest" description="Disordered" evidence="1">
    <location>
        <begin position="102"/>
        <end position="149"/>
    </location>
</feature>
<feature type="compositionally biased region" description="Basic and acidic residues" evidence="1">
    <location>
        <begin position="102"/>
        <end position="115"/>
    </location>
</feature>
<dbReference type="EMBL" id="CP036316">
    <property type="protein sequence ID" value="QDT63675.1"/>
    <property type="molecule type" value="Genomic_DNA"/>
</dbReference>
<organism evidence="3 4">
    <name type="scientific">Calycomorphotria hydatis</name>
    <dbReference type="NCBI Taxonomy" id="2528027"/>
    <lineage>
        <taxon>Bacteria</taxon>
        <taxon>Pseudomonadati</taxon>
        <taxon>Planctomycetota</taxon>
        <taxon>Planctomycetia</taxon>
        <taxon>Planctomycetales</taxon>
        <taxon>Planctomycetaceae</taxon>
        <taxon>Calycomorphotria</taxon>
    </lineage>
</organism>